<name>A0A6A7AAX9_9PLEO</name>
<feature type="coiled-coil region" evidence="1">
    <location>
        <begin position="651"/>
        <end position="681"/>
    </location>
</feature>
<feature type="region of interest" description="Disordered" evidence="2">
    <location>
        <begin position="489"/>
        <end position="515"/>
    </location>
</feature>
<accession>A0A6A7AAX9</accession>
<evidence type="ECO:0000256" key="2">
    <source>
        <dbReference type="SAM" id="MobiDB-lite"/>
    </source>
</evidence>
<dbReference type="OrthoDB" id="3675887at2759"/>
<feature type="compositionally biased region" description="Polar residues" evidence="2">
    <location>
        <begin position="139"/>
        <end position="158"/>
    </location>
</feature>
<feature type="compositionally biased region" description="Basic and acidic residues" evidence="2">
    <location>
        <begin position="581"/>
        <end position="598"/>
    </location>
</feature>
<evidence type="ECO:0000256" key="1">
    <source>
        <dbReference type="SAM" id="Coils"/>
    </source>
</evidence>
<sequence>MFGHPGISALEYAGQVDKMREQSMRVSEVSFKRKSTTASAHDELTTPPTTAGAVPENVEVLPPVHLIDEFGCQHRRKGTFINHTPRNFEVRSSKPVDVYRPSRVESENYSRPLSRQSSMASGSPAVSSRHGRSPSISSATFGKSSTVNHNTMTELDSSISREESNQRSTSAPPGKTLTCHPDATNSTSHHSRAPSVRSTSLSEHQSQEPKRQRRQTPFKVLTSTQISVLRHAPLEPWVAEHRRKGTNETIGDVPFDMDREVLAEMGTFGVIQRYFDSQGGGPVTQNTSPPEIPLPVSPESNLRRPNVEPIAIYPIDELGFPDGAPPVPDRSPKRLTNPAFPLHIRSKMSTDSDFKVATEGAYSPYHKDGDLHIPKKRAQACLRVGQARAASANGGRLAPTILGHDAQVASSDLRLNELSYFLKHTGPSPEPSAATKQRRKKKGMGLFKVKQGKSLVARVGSVESSPQRAHIRPVVPTCAREMTTSGGAKHLKIIIPTDTPRTSQAVGVPASKQRAQHHSRHISIAFTEEVLNPLASPDVERMISTLDTRERSSSTPAPKSPRSPKRSPRAPQPVVVNDHPLASRDEQTRARKLRDLQRIKRKPVPTRTPSEQQQDSTAGALSTPAHTPEPTNNNFCCDEEGMTGENAVVEMHRLQSRVVSLQRQNTQLTEALAKIVGLELRDGDTKSEDVLVAAEQMGG</sequence>
<dbReference type="AlphaFoldDB" id="A0A6A7AAX9"/>
<keyword evidence="4" id="KW-1185">Reference proteome</keyword>
<protein>
    <submittedName>
        <fullName evidence="3">Uncharacterized protein</fullName>
    </submittedName>
</protein>
<organism evidence="3 4">
    <name type="scientific">Ophiobolus disseminans</name>
    <dbReference type="NCBI Taxonomy" id="1469910"/>
    <lineage>
        <taxon>Eukaryota</taxon>
        <taxon>Fungi</taxon>
        <taxon>Dikarya</taxon>
        <taxon>Ascomycota</taxon>
        <taxon>Pezizomycotina</taxon>
        <taxon>Dothideomycetes</taxon>
        <taxon>Pleosporomycetidae</taxon>
        <taxon>Pleosporales</taxon>
        <taxon>Pleosporineae</taxon>
        <taxon>Phaeosphaeriaceae</taxon>
        <taxon>Ophiobolus</taxon>
    </lineage>
</organism>
<gene>
    <name evidence="3" type="ORF">CC86DRAFT_391840</name>
</gene>
<evidence type="ECO:0000313" key="3">
    <source>
        <dbReference type="EMBL" id="KAF2829755.1"/>
    </source>
</evidence>
<dbReference type="Proteomes" id="UP000799424">
    <property type="component" value="Unassembled WGS sequence"/>
</dbReference>
<feature type="region of interest" description="Disordered" evidence="2">
    <location>
        <begin position="99"/>
        <end position="219"/>
    </location>
</feature>
<feature type="compositionally biased region" description="Polar residues" evidence="2">
    <location>
        <begin position="607"/>
        <end position="620"/>
    </location>
</feature>
<feature type="compositionally biased region" description="Low complexity" evidence="2">
    <location>
        <begin position="117"/>
        <end position="138"/>
    </location>
</feature>
<evidence type="ECO:0000313" key="4">
    <source>
        <dbReference type="Proteomes" id="UP000799424"/>
    </source>
</evidence>
<feature type="region of interest" description="Disordered" evidence="2">
    <location>
        <begin position="280"/>
        <end position="301"/>
    </location>
</feature>
<reference evidence="3" key="1">
    <citation type="journal article" date="2020" name="Stud. Mycol.">
        <title>101 Dothideomycetes genomes: a test case for predicting lifestyles and emergence of pathogens.</title>
        <authorList>
            <person name="Haridas S."/>
            <person name="Albert R."/>
            <person name="Binder M."/>
            <person name="Bloem J."/>
            <person name="Labutti K."/>
            <person name="Salamov A."/>
            <person name="Andreopoulos B."/>
            <person name="Baker S."/>
            <person name="Barry K."/>
            <person name="Bills G."/>
            <person name="Bluhm B."/>
            <person name="Cannon C."/>
            <person name="Castanera R."/>
            <person name="Culley D."/>
            <person name="Daum C."/>
            <person name="Ezra D."/>
            <person name="Gonzalez J."/>
            <person name="Henrissat B."/>
            <person name="Kuo A."/>
            <person name="Liang C."/>
            <person name="Lipzen A."/>
            <person name="Lutzoni F."/>
            <person name="Magnuson J."/>
            <person name="Mondo S."/>
            <person name="Nolan M."/>
            <person name="Ohm R."/>
            <person name="Pangilinan J."/>
            <person name="Park H.-J."/>
            <person name="Ramirez L."/>
            <person name="Alfaro M."/>
            <person name="Sun H."/>
            <person name="Tritt A."/>
            <person name="Yoshinaga Y."/>
            <person name="Zwiers L.-H."/>
            <person name="Turgeon B."/>
            <person name="Goodwin S."/>
            <person name="Spatafora J."/>
            <person name="Crous P."/>
            <person name="Grigoriev I."/>
        </authorList>
    </citation>
    <scope>NUCLEOTIDE SEQUENCE</scope>
    <source>
        <strain evidence="3">CBS 113818</strain>
    </source>
</reference>
<feature type="region of interest" description="Disordered" evidence="2">
    <location>
        <begin position="27"/>
        <end position="53"/>
    </location>
</feature>
<feature type="region of interest" description="Disordered" evidence="2">
    <location>
        <begin position="546"/>
        <end position="631"/>
    </location>
</feature>
<dbReference type="EMBL" id="MU006220">
    <property type="protein sequence ID" value="KAF2829755.1"/>
    <property type="molecule type" value="Genomic_DNA"/>
</dbReference>
<proteinExistence type="predicted"/>
<keyword evidence="1" id="KW-0175">Coiled coil</keyword>